<gene>
    <name evidence="2" type="ORF">GmarT_41390</name>
</gene>
<protein>
    <recommendedName>
        <fullName evidence="1">VWFA domain-containing protein</fullName>
    </recommendedName>
</protein>
<dbReference type="PANTHER" id="PTHR36846:SF1">
    <property type="entry name" value="PROTEIN VIAA"/>
    <property type="match status" value="1"/>
</dbReference>
<dbReference type="SUPFAM" id="SSF53300">
    <property type="entry name" value="vWA-like"/>
    <property type="match status" value="1"/>
</dbReference>
<keyword evidence="3" id="KW-1185">Reference proteome</keyword>
<dbReference type="Gene3D" id="3.40.50.410">
    <property type="entry name" value="von Willebrand factor, type A domain"/>
    <property type="match status" value="1"/>
</dbReference>
<reference evidence="2 3" key="1">
    <citation type="submission" date="2019-08" db="EMBL/GenBank/DDBJ databases">
        <title>Deep-cultivation of Planctomycetes and their phenomic and genomic characterization uncovers novel biology.</title>
        <authorList>
            <person name="Wiegand S."/>
            <person name="Jogler M."/>
            <person name="Boedeker C."/>
            <person name="Pinto D."/>
            <person name="Vollmers J."/>
            <person name="Rivas-Marin E."/>
            <person name="Kohn T."/>
            <person name="Peeters S.H."/>
            <person name="Heuer A."/>
            <person name="Rast P."/>
            <person name="Oberbeckmann S."/>
            <person name="Bunk B."/>
            <person name="Jeske O."/>
            <person name="Meyerdierks A."/>
            <person name="Storesund J.E."/>
            <person name="Kallscheuer N."/>
            <person name="Luecker S."/>
            <person name="Lage O.M."/>
            <person name="Pohl T."/>
            <person name="Merkel B.J."/>
            <person name="Hornburger P."/>
            <person name="Mueller R.-W."/>
            <person name="Bruemmer F."/>
            <person name="Labrenz M."/>
            <person name="Spormann A.M."/>
            <person name="Op den Camp H."/>
            <person name="Overmann J."/>
            <person name="Amann R."/>
            <person name="Jetten M.S.M."/>
            <person name="Mascher T."/>
            <person name="Medema M.H."/>
            <person name="Devos D.P."/>
            <person name="Kaster A.-K."/>
            <person name="Ovreas L."/>
            <person name="Rohde M."/>
            <person name="Galperin M.Y."/>
            <person name="Jogler C."/>
        </authorList>
    </citation>
    <scope>NUCLEOTIDE SEQUENCE [LARGE SCALE GENOMIC DNA]</scope>
    <source>
        <strain evidence="2 3">DSM 8797</strain>
    </source>
</reference>
<dbReference type="InterPro" id="IPR002035">
    <property type="entry name" value="VWF_A"/>
</dbReference>
<feature type="domain" description="VWFA" evidence="1">
    <location>
        <begin position="303"/>
        <end position="406"/>
    </location>
</feature>
<dbReference type="EMBL" id="CP042910">
    <property type="protein sequence ID" value="QEG18253.1"/>
    <property type="molecule type" value="Genomic_DNA"/>
</dbReference>
<dbReference type="Proteomes" id="UP000322887">
    <property type="component" value="Chromosome"/>
</dbReference>
<evidence type="ECO:0000313" key="2">
    <source>
        <dbReference type="EMBL" id="QEG18253.1"/>
    </source>
</evidence>
<evidence type="ECO:0000259" key="1">
    <source>
        <dbReference type="Pfam" id="PF13519"/>
    </source>
</evidence>
<evidence type="ECO:0000313" key="3">
    <source>
        <dbReference type="Proteomes" id="UP000322887"/>
    </source>
</evidence>
<dbReference type="InterPro" id="IPR036465">
    <property type="entry name" value="vWFA_dom_sf"/>
</dbReference>
<proteinExistence type="predicted"/>
<organism evidence="2 3">
    <name type="scientific">Gimesia maris</name>
    <dbReference type="NCBI Taxonomy" id="122"/>
    <lineage>
        <taxon>Bacteria</taxon>
        <taxon>Pseudomonadati</taxon>
        <taxon>Planctomycetota</taxon>
        <taxon>Planctomycetia</taxon>
        <taxon>Planctomycetales</taxon>
        <taxon>Planctomycetaceae</taxon>
        <taxon>Gimesia</taxon>
    </lineage>
</organism>
<dbReference type="PANTHER" id="PTHR36846">
    <property type="entry name" value="PROTEIN VIAA"/>
    <property type="match status" value="1"/>
</dbReference>
<dbReference type="Pfam" id="PF13519">
    <property type="entry name" value="VWA_2"/>
    <property type="match status" value="1"/>
</dbReference>
<name>A0ABX5YRH1_9PLAN</name>
<accession>A0ABX5YRH1</accession>
<sequence>MSGTWPIELDWPSEIIQCRLAEWVSRNSILELCCGSEELVEQLLLDILNLSEKCTSKRNELIDSYHVQFWEEFWQSFVEQNNAVEYVPTTRLELIVWLHLFRAINVFVIENLCESVKDESVNISLSPIKEIWEERVSIWRQLKDMFGPLDRLLSPGWDLSAGIFKYRGWGDLKKYRDLIDRIPQIRQMIEELGRLQASEEMDDDPTYADAFNSLRRTTEEQREVEHPLARHQAQGIERSADFMRMIPSEAMLRRRPGLKRLWHAKLAERGLLTYRVRGTYVDRVSTEVEEQQPQSKKRIRGPIIVCVDTSGSMSGRPEAVAKALTLEACRIAHAEQRPCLLFSFSGSGQYVEHELSLSPDGLQSLLEFLTMNFDGGTDISTPFEKALARLRTAEWERADILLVSDGAFSKSQVDALKPALDDAKKRLGLRVSGLLVGNYSSGPMNSLCQPLISVNGW</sequence>